<dbReference type="GO" id="GO:0035438">
    <property type="term" value="F:cyclic-di-GMP binding"/>
    <property type="evidence" value="ECO:0007669"/>
    <property type="project" value="InterPro"/>
</dbReference>
<dbReference type="EMBL" id="QKWH01000002">
    <property type="protein sequence ID" value="PZR54114.1"/>
    <property type="molecule type" value="Genomic_DNA"/>
</dbReference>
<dbReference type="AlphaFoldDB" id="A0A2W5Y725"/>
<evidence type="ECO:0000259" key="1">
    <source>
        <dbReference type="Pfam" id="PF07238"/>
    </source>
</evidence>
<evidence type="ECO:0000313" key="2">
    <source>
        <dbReference type="EMBL" id="PZR54114.1"/>
    </source>
</evidence>
<dbReference type="Gene3D" id="2.40.10.220">
    <property type="entry name" value="predicted glycosyltransferase like domains"/>
    <property type="match status" value="1"/>
</dbReference>
<dbReference type="Pfam" id="PF07238">
    <property type="entry name" value="PilZ"/>
    <property type="match status" value="1"/>
</dbReference>
<protein>
    <recommendedName>
        <fullName evidence="1">PilZ domain-containing protein</fullName>
    </recommendedName>
</protein>
<keyword evidence="3" id="KW-1185">Reference proteome</keyword>
<dbReference type="Proteomes" id="UP000248783">
    <property type="component" value="Unassembled WGS sequence"/>
</dbReference>
<accession>A0A2W5Y725</accession>
<dbReference type="InterPro" id="IPR009875">
    <property type="entry name" value="PilZ_domain"/>
</dbReference>
<name>A0A2W5Y725_9MICO</name>
<organism evidence="2 3">
    <name type="scientific">Xylanimonas oleitrophica</name>
    <dbReference type="NCBI Taxonomy" id="2607479"/>
    <lineage>
        <taxon>Bacteria</taxon>
        <taxon>Bacillati</taxon>
        <taxon>Actinomycetota</taxon>
        <taxon>Actinomycetes</taxon>
        <taxon>Micrococcales</taxon>
        <taxon>Promicromonosporaceae</taxon>
        <taxon>Xylanimonas</taxon>
    </lineage>
</organism>
<sequence length="219" mass="24674">MHESRPCVAHVDGDDVDARVVFFEDDVMRIELTAPDGGPVVVHLPDDLPPGLPVRVDVLDDVRGECVYDAYLRGRDDLVLELGDVTEVSRNQKRNFVRVDLHLELEAQVVAPPVQGKPGETGTYKVTIQDLSAHGLRLTCRKTLPQDSEVRLTLPGVVRVGKERTDLPVRARIVRIQQSGGVAHYGCRFIGTDRQREDRLSRYLAEVQREQRRLRIEQA</sequence>
<feature type="domain" description="PilZ" evidence="1">
    <location>
        <begin position="92"/>
        <end position="205"/>
    </location>
</feature>
<evidence type="ECO:0000313" key="3">
    <source>
        <dbReference type="Proteomes" id="UP000248783"/>
    </source>
</evidence>
<proteinExistence type="predicted"/>
<gene>
    <name evidence="2" type="ORF">DNL40_04020</name>
</gene>
<comment type="caution">
    <text evidence="2">The sequence shown here is derived from an EMBL/GenBank/DDBJ whole genome shotgun (WGS) entry which is preliminary data.</text>
</comment>
<dbReference type="RefSeq" id="WP_111249971.1">
    <property type="nucleotide sequence ID" value="NZ_QKWH01000002.1"/>
</dbReference>
<reference evidence="2 3" key="1">
    <citation type="submission" date="2018-06" db="EMBL/GenBank/DDBJ databases">
        <title>Whole genome sequencing of a novel hydrocarbon degrading bacterial strain, PW21 isolated from oil contaminated produced water sample.</title>
        <authorList>
            <person name="Nagkirti P."/>
            <person name="Shaikh A."/>
            <person name="Gowdaman V."/>
            <person name="Engineer A.E."/>
            <person name="Dagar S."/>
            <person name="Dhakephalkar P.K."/>
        </authorList>
    </citation>
    <scope>NUCLEOTIDE SEQUENCE [LARGE SCALE GENOMIC DNA]</scope>
    <source>
        <strain evidence="2 3">PW21</strain>
    </source>
</reference>
<dbReference type="SUPFAM" id="SSF141371">
    <property type="entry name" value="PilZ domain-like"/>
    <property type="match status" value="1"/>
</dbReference>